<evidence type="ECO:0000313" key="2">
    <source>
        <dbReference type="Proteomes" id="UP000030656"/>
    </source>
</evidence>
<dbReference type="EMBL" id="KI927862">
    <property type="protein sequence ID" value="ETW31232.1"/>
    <property type="molecule type" value="Genomic_DNA"/>
</dbReference>
<reference evidence="1 2" key="2">
    <citation type="submission" date="2013-02" db="EMBL/GenBank/DDBJ databases">
        <title>The Genome Sequence of Plasmodium falciparum FCH/4.</title>
        <authorList>
            <consortium name="The Broad Institute Genome Sequencing Platform"/>
            <consortium name="The Broad Institute Genome Sequencing Center for Infectious Disease"/>
            <person name="Neafsey D."/>
            <person name="Cheeseman I."/>
            <person name="Volkman S."/>
            <person name="Adams J."/>
            <person name="Walker B."/>
            <person name="Young S.K."/>
            <person name="Zeng Q."/>
            <person name="Gargeya S."/>
            <person name="Fitzgerald M."/>
            <person name="Haas B."/>
            <person name="Abouelleil A."/>
            <person name="Alvarado L."/>
            <person name="Arachchi H.M."/>
            <person name="Berlin A.M."/>
            <person name="Chapman S.B."/>
            <person name="Dewar J."/>
            <person name="Goldberg J."/>
            <person name="Griggs A."/>
            <person name="Gujja S."/>
            <person name="Hansen M."/>
            <person name="Howarth C."/>
            <person name="Imamovic A."/>
            <person name="Larimer J."/>
            <person name="McCowan C."/>
            <person name="Murphy C."/>
            <person name="Neiman D."/>
            <person name="Pearson M."/>
            <person name="Priest M."/>
            <person name="Roberts A."/>
            <person name="Saif S."/>
            <person name="Shea T."/>
            <person name="Sisk P."/>
            <person name="Sykes S."/>
            <person name="Wortman J."/>
            <person name="Nusbaum C."/>
            <person name="Birren B."/>
        </authorList>
    </citation>
    <scope>NUCLEOTIDE SEQUENCE [LARGE SCALE GENOMIC DNA]</scope>
    <source>
        <strain evidence="1 2">FCH/4</strain>
    </source>
</reference>
<name>A0A024VRZ0_PLAFA</name>
<gene>
    <name evidence="1" type="ORF">PFFCH_01342</name>
</gene>
<protein>
    <submittedName>
        <fullName evidence="1">Uncharacterized protein</fullName>
    </submittedName>
</protein>
<organism evidence="1 2">
    <name type="scientific">Plasmodium falciparum FCH/4</name>
    <dbReference type="NCBI Taxonomy" id="1036724"/>
    <lineage>
        <taxon>Eukaryota</taxon>
        <taxon>Sar</taxon>
        <taxon>Alveolata</taxon>
        <taxon>Apicomplexa</taxon>
        <taxon>Aconoidasida</taxon>
        <taxon>Haemosporida</taxon>
        <taxon>Plasmodiidae</taxon>
        <taxon>Plasmodium</taxon>
        <taxon>Plasmodium (Laverania)</taxon>
    </lineage>
</organism>
<dbReference type="AlphaFoldDB" id="A0A024VRZ0"/>
<proteinExistence type="predicted"/>
<evidence type="ECO:0000313" key="1">
    <source>
        <dbReference type="EMBL" id="ETW31232.1"/>
    </source>
</evidence>
<sequence>MVMLPIFFFKIYNLFLVLFI</sequence>
<reference evidence="1 2" key="1">
    <citation type="submission" date="2013-02" db="EMBL/GenBank/DDBJ databases">
        <title>The Genome Annotation of Plasmodium falciparum FCH/4.</title>
        <authorList>
            <consortium name="The Broad Institute Genome Sequencing Platform"/>
            <consortium name="The Broad Institute Genome Sequencing Center for Infectious Disease"/>
            <person name="Neafsey D."/>
            <person name="Hoffman S."/>
            <person name="Volkman S."/>
            <person name="Rosenthal P."/>
            <person name="Walker B."/>
            <person name="Young S.K."/>
            <person name="Zeng Q."/>
            <person name="Gargeya S."/>
            <person name="Fitzgerald M."/>
            <person name="Haas B."/>
            <person name="Abouelleil A."/>
            <person name="Allen A.W."/>
            <person name="Alvarado L."/>
            <person name="Arachchi H.M."/>
            <person name="Berlin A.M."/>
            <person name="Chapman S.B."/>
            <person name="Gainer-Dewar J."/>
            <person name="Goldberg J."/>
            <person name="Griggs A."/>
            <person name="Gujja S."/>
            <person name="Hansen M."/>
            <person name="Howarth C."/>
            <person name="Imamovic A."/>
            <person name="Ireland A."/>
            <person name="Larimer J."/>
            <person name="McCowan C."/>
            <person name="Murphy C."/>
            <person name="Pearson M."/>
            <person name="Poon T.W."/>
            <person name="Priest M."/>
            <person name="Roberts A."/>
            <person name="Saif S."/>
            <person name="Shea T."/>
            <person name="Sisk P."/>
            <person name="Sykes S."/>
            <person name="Wortman J."/>
            <person name="Nusbaum C."/>
            <person name="Birren B."/>
        </authorList>
    </citation>
    <scope>NUCLEOTIDE SEQUENCE [LARGE SCALE GENOMIC DNA]</scope>
    <source>
        <strain evidence="1 2">FCH/4</strain>
    </source>
</reference>
<accession>A0A024VRZ0</accession>
<dbReference type="Proteomes" id="UP000030656">
    <property type="component" value="Unassembled WGS sequence"/>
</dbReference>